<dbReference type="GeneID" id="96304394"/>
<protein>
    <recommendedName>
        <fullName evidence="3">DUF1801 domain-containing protein</fullName>
    </recommendedName>
</protein>
<evidence type="ECO:0008006" key="3">
    <source>
        <dbReference type="Google" id="ProtNLM"/>
    </source>
</evidence>
<keyword evidence="2" id="KW-1185">Reference proteome</keyword>
<dbReference type="EMBL" id="FOQY01000002">
    <property type="protein sequence ID" value="SFI24236.1"/>
    <property type="molecule type" value="Genomic_DNA"/>
</dbReference>
<dbReference type="Proteomes" id="UP000199111">
    <property type="component" value="Unassembled WGS sequence"/>
</dbReference>
<sequence>MTKFATVPDYLASLPESQREITGELLPLIEAALPGTGAVW</sequence>
<evidence type="ECO:0000313" key="1">
    <source>
        <dbReference type="EMBL" id="SFI24236.1"/>
    </source>
</evidence>
<name>A0A1I3GL95_9ACTN</name>
<organism evidence="1 2">
    <name type="scientific">Streptosporangium canum</name>
    <dbReference type="NCBI Taxonomy" id="324952"/>
    <lineage>
        <taxon>Bacteria</taxon>
        <taxon>Bacillati</taxon>
        <taxon>Actinomycetota</taxon>
        <taxon>Actinomycetes</taxon>
        <taxon>Streptosporangiales</taxon>
        <taxon>Streptosporangiaceae</taxon>
        <taxon>Streptosporangium</taxon>
    </lineage>
</organism>
<accession>A0A1I3GL95</accession>
<dbReference type="RefSeq" id="WP_281249808.1">
    <property type="nucleotide sequence ID" value="NZ_FOQY01000002.1"/>
</dbReference>
<evidence type="ECO:0000313" key="2">
    <source>
        <dbReference type="Proteomes" id="UP000199111"/>
    </source>
</evidence>
<reference evidence="2" key="1">
    <citation type="submission" date="2016-10" db="EMBL/GenBank/DDBJ databases">
        <authorList>
            <person name="Varghese N."/>
            <person name="Submissions S."/>
        </authorList>
    </citation>
    <scope>NUCLEOTIDE SEQUENCE [LARGE SCALE GENOMIC DNA]</scope>
    <source>
        <strain evidence="2">CGMCC 4.2126</strain>
    </source>
</reference>
<gene>
    <name evidence="1" type="ORF">SAMN05216275_102123</name>
</gene>
<dbReference type="AlphaFoldDB" id="A0A1I3GL95"/>
<proteinExistence type="predicted"/>